<keyword evidence="7" id="KW-0227">DNA damage</keyword>
<feature type="compositionally biased region" description="Low complexity" evidence="20">
    <location>
        <begin position="1632"/>
        <end position="1644"/>
    </location>
</feature>
<dbReference type="GO" id="GO:0046872">
    <property type="term" value="F:metal ion binding"/>
    <property type="evidence" value="ECO:0007669"/>
    <property type="project" value="UniProtKB-KW"/>
</dbReference>
<dbReference type="EC" id="5.6.2.4" evidence="17"/>
<feature type="compositionally biased region" description="Pro residues" evidence="20">
    <location>
        <begin position="420"/>
        <end position="429"/>
    </location>
</feature>
<dbReference type="GO" id="GO:0016787">
    <property type="term" value="F:hydrolase activity"/>
    <property type="evidence" value="ECO:0007669"/>
    <property type="project" value="UniProtKB-KW"/>
</dbReference>
<feature type="region of interest" description="Disordered" evidence="20">
    <location>
        <begin position="38"/>
        <end position="439"/>
    </location>
</feature>
<dbReference type="SMART" id="SM00341">
    <property type="entry name" value="HRDC"/>
    <property type="match status" value="1"/>
</dbReference>
<feature type="compositionally biased region" description="Acidic residues" evidence="20">
    <location>
        <begin position="352"/>
        <end position="366"/>
    </location>
</feature>
<evidence type="ECO:0000256" key="14">
    <source>
        <dbReference type="ARBA" id="ARBA00023235"/>
    </source>
</evidence>
<feature type="compositionally biased region" description="Low complexity" evidence="20">
    <location>
        <begin position="1578"/>
        <end position="1596"/>
    </location>
</feature>
<feature type="compositionally biased region" description="Acidic residues" evidence="20">
    <location>
        <begin position="1349"/>
        <end position="1368"/>
    </location>
</feature>
<dbReference type="GO" id="GO:0006260">
    <property type="term" value="P:DNA replication"/>
    <property type="evidence" value="ECO:0007669"/>
    <property type="project" value="UniProtKB-KW"/>
</dbReference>
<dbReference type="InterPro" id="IPR036388">
    <property type="entry name" value="WH-like_DNA-bd_sf"/>
</dbReference>
<dbReference type="GO" id="GO:0005524">
    <property type="term" value="F:ATP binding"/>
    <property type="evidence" value="ECO:0007669"/>
    <property type="project" value="UniProtKB-KW"/>
</dbReference>
<organism evidence="24 25">
    <name type="scientific">Ascobolus immersus RN42</name>
    <dbReference type="NCBI Taxonomy" id="1160509"/>
    <lineage>
        <taxon>Eukaryota</taxon>
        <taxon>Fungi</taxon>
        <taxon>Dikarya</taxon>
        <taxon>Ascomycota</taxon>
        <taxon>Pezizomycotina</taxon>
        <taxon>Pezizomycetes</taxon>
        <taxon>Pezizales</taxon>
        <taxon>Ascobolaceae</taxon>
        <taxon>Ascobolus</taxon>
    </lineage>
</organism>
<dbReference type="SMART" id="SM00956">
    <property type="entry name" value="RQC"/>
    <property type="match status" value="1"/>
</dbReference>
<dbReference type="InterPro" id="IPR032284">
    <property type="entry name" value="RecQ_Zn-bd"/>
</dbReference>
<feature type="region of interest" description="Disordered" evidence="20">
    <location>
        <begin position="464"/>
        <end position="590"/>
    </location>
</feature>
<feature type="compositionally biased region" description="Low complexity" evidence="20">
    <location>
        <begin position="55"/>
        <end position="64"/>
    </location>
</feature>
<evidence type="ECO:0000256" key="9">
    <source>
        <dbReference type="ARBA" id="ARBA00022806"/>
    </source>
</evidence>
<keyword evidence="15" id="KW-0539">Nucleus</keyword>
<dbReference type="Gene3D" id="3.40.50.300">
    <property type="entry name" value="P-loop containing nucleotide triphosphate hydrolases"/>
    <property type="match status" value="2"/>
</dbReference>
<comment type="similarity">
    <text evidence="3">Belongs to the helicase family. RecQ subfamily.</text>
</comment>
<feature type="compositionally biased region" description="Low complexity" evidence="20">
    <location>
        <begin position="566"/>
        <end position="587"/>
    </location>
</feature>
<feature type="compositionally biased region" description="Acidic residues" evidence="20">
    <location>
        <begin position="1532"/>
        <end position="1543"/>
    </location>
</feature>
<dbReference type="PANTHER" id="PTHR13710:SF153">
    <property type="entry name" value="RECQ-LIKE DNA HELICASE BLM"/>
    <property type="match status" value="1"/>
</dbReference>
<feature type="compositionally biased region" description="Acidic residues" evidence="20">
    <location>
        <begin position="636"/>
        <end position="645"/>
    </location>
</feature>
<feature type="region of interest" description="Disordered" evidence="20">
    <location>
        <begin position="704"/>
        <end position="741"/>
    </location>
</feature>
<feature type="region of interest" description="Disordered" evidence="20">
    <location>
        <begin position="624"/>
        <end position="650"/>
    </location>
</feature>
<evidence type="ECO:0000256" key="2">
    <source>
        <dbReference type="ARBA" id="ARBA00004123"/>
    </source>
</evidence>
<dbReference type="STRING" id="1160509.A0A3N4HU45"/>
<feature type="compositionally biased region" description="Low complexity" evidence="20">
    <location>
        <begin position="1382"/>
        <end position="1409"/>
    </location>
</feature>
<feature type="region of interest" description="Disordered" evidence="20">
    <location>
        <begin position="1532"/>
        <end position="1561"/>
    </location>
</feature>
<dbReference type="SUPFAM" id="SSF47819">
    <property type="entry name" value="HRDC-like"/>
    <property type="match status" value="1"/>
</dbReference>
<evidence type="ECO:0000256" key="10">
    <source>
        <dbReference type="ARBA" id="ARBA00022833"/>
    </source>
</evidence>
<evidence type="ECO:0000313" key="24">
    <source>
        <dbReference type="EMBL" id="RPA76566.1"/>
    </source>
</evidence>
<dbReference type="PROSITE" id="PS51192">
    <property type="entry name" value="HELICASE_ATP_BIND_1"/>
    <property type="match status" value="1"/>
</dbReference>
<dbReference type="Pfam" id="PF00271">
    <property type="entry name" value="Helicase_C"/>
    <property type="match status" value="1"/>
</dbReference>
<feature type="region of interest" description="Disordered" evidence="20">
    <location>
        <begin position="1310"/>
        <end position="1421"/>
    </location>
</feature>
<evidence type="ECO:0000256" key="17">
    <source>
        <dbReference type="ARBA" id="ARBA00034808"/>
    </source>
</evidence>
<dbReference type="InterPro" id="IPR011545">
    <property type="entry name" value="DEAD/DEAH_box_helicase_dom"/>
</dbReference>
<dbReference type="Pfam" id="PF00270">
    <property type="entry name" value="DEAD"/>
    <property type="match status" value="1"/>
</dbReference>
<feature type="compositionally biased region" description="Gly residues" evidence="20">
    <location>
        <begin position="1615"/>
        <end position="1628"/>
    </location>
</feature>
<dbReference type="Gene3D" id="1.10.10.10">
    <property type="entry name" value="Winged helix-like DNA-binding domain superfamily/Winged helix DNA-binding domain"/>
    <property type="match status" value="1"/>
</dbReference>
<keyword evidence="8" id="KW-0378">Hydrolase</keyword>
<keyword evidence="14" id="KW-0413">Isomerase</keyword>
<keyword evidence="4" id="KW-0235">DNA replication</keyword>
<evidence type="ECO:0000256" key="16">
    <source>
        <dbReference type="ARBA" id="ARBA00034617"/>
    </source>
</evidence>
<sequence length="1667" mass="186175">MTKNNLAEHLEWFRTQKPYLPPKGQIVAPAATTAPVIIPPTTNSFKPPPPPIPRPSISTIQPTTAPMPVLQLQSASKRPLLSSGRKETPNKPTPPSSSTSSSTLAGDIVTPARSTRSTKSQSRFAENDTDQELDAFIETPTQAATARNQRTRAAASKDTPSASSQLMTVDLTMDDDFDDTPTRPEKKRETPASHVDGPPPRKKRRSEDVVPQITPTAPKEGSLKDNGLQTPINTGFRKDRTERQPLREATPLRNVDNIQSAQEGNVTMRRDPKRRRIVPDEDEEEVPKPPPRRASTPPSPPPIRLTQGGRNRIPDSDEDEDDELADAEEELGTRTMGDIPTNEELDHMMDAHEEEDYGLEELDDIMNEIPHDIPPSSPHVVKESPVKRLPSPVPPRPPPKESSSYREERRELSQQQQQPSRPPAPPEPPSVTYDERHYISLLEQRHELQQRLMQLDQEINEYKARRDGGLGFSSSAMGPPSHSGQETPTRRNRDYQNGISHAPRLGRGETDSDMVMETQFTRTRSISPTKANQLFGEDTGKDPRRMSAWFSPSGNRTTNLVHRDTPSPSRRSRQPSPSKLQQSSRQQAMELHDSPIEEVQRNKTYNAPAPATASFSRNVQEHFQGNFHQPSPPPPMEEEEEDFGMDDSRNDFQTRMQLPASEDLYGSDFDEEMVSFMAENEHRFSQEAAGNQRTTRSQHAADVIAISDDDEDDEPLRARSQARRNAAQPVTPQRPNLNEPIVTPWSKQKRYSQIAPQRIDMKSAQMQHRWSKDVASALQTRFNLKGFRNNQLEAINATLAGEDVFVLMPTGGGKSLIYQLPSIIRSGNTRGVTVVISPLLSLIQDQVDHLHELNILAFNISGDSPKSHKDMIMGALNGPDVEDFIQMLYITPEMVAKNERMLETLERLHRRKRLARLVIDEAHCVSQWGHDFRPDYKELGQLRERYPGLPFLALTATATANVKLDVIHNLNMEGCKVFTQSFNRPNLHYKVVPKDRSIMENISKIINSREYRGKPGIVYCLARKTCEEVAQKLKKEFGIEARHYHAGMPAGERIQVQKDWQAGEFNVIVATIAFGMGIDKADVRFVIHHTLPKSLEGYYQETGRAGRDGKESGCFLFYSYADTHAYQRMIDEGEGNVQQKQRQREHLRCVVQYCENKQDCRRKQVLLYFDEAFHAEDCNATCDNCASGHIYEVKNVTPEALVALKIVEQVQREKVSMLHCIDIFRGAKNKKIDKEDHHRLDGYGFGRSWNRSDCERLFHELVAEEAIKEQHSINKAGFPYSYIVIGPTARAFKTGSKILELGFLAGTNGTKAPARARATKQASARDRGSPSRTSARRTSGRGKNLDGFVVEDDEDDPYEPQDEDEEDSLGLPPVRVGAPRNRAGASASSSRTVRASVTTTKTTRTSTTSRQKETPLGKPITTDNILDGLNAYELDLAERFQEEAIRWRQEYSNKLEIRPATIVTDLTLRYMSRDLPTTLTALRKTPGFSSAQHDSYGKKILAICKKYALEKAANLEGTQAQDSAPLILSEGEDGADAEAEESDYGTLPSDDGEDDGDAPMFRPLKATQREFLEKMRHSQSVAASRSAASRGGEPAGTRVREQKVYKKGRKSRWSGGSGSSRASGGGGRSYAKKTAASGSGAGRTARTKKGGQTTLGGSGFSAIRPMA</sequence>
<feature type="compositionally biased region" description="Polar residues" evidence="20">
    <location>
        <begin position="518"/>
        <end position="532"/>
    </location>
</feature>
<dbReference type="PANTHER" id="PTHR13710">
    <property type="entry name" value="DNA HELICASE RECQ FAMILY MEMBER"/>
    <property type="match status" value="1"/>
</dbReference>
<feature type="domain" description="Helicase C-terminal" evidence="23">
    <location>
        <begin position="997"/>
        <end position="1148"/>
    </location>
</feature>
<dbReference type="InterPro" id="IPR002121">
    <property type="entry name" value="HRDC_dom"/>
</dbReference>
<dbReference type="PROSITE" id="PS51194">
    <property type="entry name" value="HELICASE_CTER"/>
    <property type="match status" value="1"/>
</dbReference>
<feature type="region of interest" description="Disordered" evidence="20">
    <location>
        <begin position="1574"/>
        <end position="1667"/>
    </location>
</feature>
<feature type="compositionally biased region" description="Polar residues" evidence="20">
    <location>
        <begin position="550"/>
        <end position="560"/>
    </location>
</feature>
<dbReference type="Pfam" id="PF09382">
    <property type="entry name" value="RQC"/>
    <property type="match status" value="1"/>
</dbReference>
<dbReference type="SMART" id="SM00490">
    <property type="entry name" value="HELICc"/>
    <property type="match status" value="1"/>
</dbReference>
<dbReference type="InterPro" id="IPR001650">
    <property type="entry name" value="Helicase_C-like"/>
</dbReference>
<evidence type="ECO:0000256" key="8">
    <source>
        <dbReference type="ARBA" id="ARBA00022801"/>
    </source>
</evidence>
<dbReference type="GO" id="GO:0009378">
    <property type="term" value="F:four-way junction helicase activity"/>
    <property type="evidence" value="ECO:0007669"/>
    <property type="project" value="TreeGrafter"/>
</dbReference>
<dbReference type="Gene3D" id="1.10.150.80">
    <property type="entry name" value="HRDC domain"/>
    <property type="match status" value="1"/>
</dbReference>
<evidence type="ECO:0000256" key="6">
    <source>
        <dbReference type="ARBA" id="ARBA00022741"/>
    </source>
</evidence>
<evidence type="ECO:0000259" key="22">
    <source>
        <dbReference type="PROSITE" id="PS51192"/>
    </source>
</evidence>
<dbReference type="InterPro" id="IPR018982">
    <property type="entry name" value="RQC_domain"/>
</dbReference>
<dbReference type="InterPro" id="IPR004589">
    <property type="entry name" value="DNA_helicase_ATP-dep_RecQ"/>
</dbReference>
<dbReference type="GO" id="GO:0005634">
    <property type="term" value="C:nucleus"/>
    <property type="evidence" value="ECO:0007669"/>
    <property type="project" value="UniProtKB-SubCell"/>
</dbReference>
<dbReference type="InterPro" id="IPR036390">
    <property type="entry name" value="WH_DNA-bd_sf"/>
</dbReference>
<evidence type="ECO:0000259" key="21">
    <source>
        <dbReference type="PROSITE" id="PS50967"/>
    </source>
</evidence>
<name>A0A3N4HU45_ASCIM</name>
<dbReference type="CDD" id="cd18794">
    <property type="entry name" value="SF2_C_RecQ"/>
    <property type="match status" value="1"/>
</dbReference>
<dbReference type="PROSITE" id="PS00690">
    <property type="entry name" value="DEAH_ATP_HELICASE"/>
    <property type="match status" value="1"/>
</dbReference>
<evidence type="ECO:0000256" key="4">
    <source>
        <dbReference type="ARBA" id="ARBA00022705"/>
    </source>
</evidence>
<evidence type="ECO:0000256" key="1">
    <source>
        <dbReference type="ARBA" id="ARBA00001947"/>
    </source>
</evidence>
<feature type="compositionally biased region" description="Basic and acidic residues" evidence="20">
    <location>
        <begin position="236"/>
        <end position="246"/>
    </location>
</feature>
<dbReference type="SUPFAM" id="SSF46785">
    <property type="entry name" value="Winged helix' DNA-binding domain"/>
    <property type="match status" value="1"/>
</dbReference>
<comment type="catalytic activity">
    <reaction evidence="18">
        <text>ATP + H2O = ADP + phosphate + H(+)</text>
        <dbReference type="Rhea" id="RHEA:13065"/>
        <dbReference type="ChEBI" id="CHEBI:15377"/>
        <dbReference type="ChEBI" id="CHEBI:15378"/>
        <dbReference type="ChEBI" id="CHEBI:30616"/>
        <dbReference type="ChEBI" id="CHEBI:43474"/>
        <dbReference type="ChEBI" id="CHEBI:456216"/>
    </reaction>
</comment>
<dbReference type="SUPFAM" id="SSF52540">
    <property type="entry name" value="P-loop containing nucleoside triphosphate hydrolases"/>
    <property type="match status" value="1"/>
</dbReference>
<dbReference type="Pfam" id="PF00570">
    <property type="entry name" value="HRDC"/>
    <property type="match status" value="1"/>
</dbReference>
<evidence type="ECO:0000256" key="5">
    <source>
        <dbReference type="ARBA" id="ARBA00022723"/>
    </source>
</evidence>
<keyword evidence="6" id="KW-0547">Nucleotide-binding</keyword>
<evidence type="ECO:0000256" key="13">
    <source>
        <dbReference type="ARBA" id="ARBA00023204"/>
    </source>
</evidence>
<keyword evidence="13" id="KW-0234">DNA repair</keyword>
<evidence type="ECO:0000256" key="12">
    <source>
        <dbReference type="ARBA" id="ARBA00023125"/>
    </source>
</evidence>
<dbReference type="InterPro" id="IPR002464">
    <property type="entry name" value="DNA/RNA_helicase_DEAH_CS"/>
</dbReference>
<dbReference type="OrthoDB" id="10261556at2759"/>
<keyword evidence="11" id="KW-0067">ATP-binding</keyword>
<dbReference type="Proteomes" id="UP000275078">
    <property type="component" value="Unassembled WGS sequence"/>
</dbReference>
<keyword evidence="5" id="KW-0479">Metal-binding</keyword>
<reference evidence="24 25" key="1">
    <citation type="journal article" date="2018" name="Nat. Ecol. Evol.">
        <title>Pezizomycetes genomes reveal the molecular basis of ectomycorrhizal truffle lifestyle.</title>
        <authorList>
            <person name="Murat C."/>
            <person name="Payen T."/>
            <person name="Noel B."/>
            <person name="Kuo A."/>
            <person name="Morin E."/>
            <person name="Chen J."/>
            <person name="Kohler A."/>
            <person name="Krizsan K."/>
            <person name="Balestrini R."/>
            <person name="Da Silva C."/>
            <person name="Montanini B."/>
            <person name="Hainaut M."/>
            <person name="Levati E."/>
            <person name="Barry K.W."/>
            <person name="Belfiori B."/>
            <person name="Cichocki N."/>
            <person name="Clum A."/>
            <person name="Dockter R.B."/>
            <person name="Fauchery L."/>
            <person name="Guy J."/>
            <person name="Iotti M."/>
            <person name="Le Tacon F."/>
            <person name="Lindquist E.A."/>
            <person name="Lipzen A."/>
            <person name="Malagnac F."/>
            <person name="Mello A."/>
            <person name="Molinier V."/>
            <person name="Miyauchi S."/>
            <person name="Poulain J."/>
            <person name="Riccioni C."/>
            <person name="Rubini A."/>
            <person name="Sitrit Y."/>
            <person name="Splivallo R."/>
            <person name="Traeger S."/>
            <person name="Wang M."/>
            <person name="Zifcakova L."/>
            <person name="Wipf D."/>
            <person name="Zambonelli A."/>
            <person name="Paolocci F."/>
            <person name="Nowrousian M."/>
            <person name="Ottonello S."/>
            <person name="Baldrian P."/>
            <person name="Spatafora J.W."/>
            <person name="Henrissat B."/>
            <person name="Nagy L.G."/>
            <person name="Aury J.M."/>
            <person name="Wincker P."/>
            <person name="Grigoriev I.V."/>
            <person name="Bonfante P."/>
            <person name="Martin F.M."/>
        </authorList>
    </citation>
    <scope>NUCLEOTIDE SEQUENCE [LARGE SCALE GENOMIC DNA]</scope>
    <source>
        <strain evidence="24 25">RN42</strain>
    </source>
</reference>
<evidence type="ECO:0000256" key="20">
    <source>
        <dbReference type="SAM" id="MobiDB-lite"/>
    </source>
</evidence>
<feature type="compositionally biased region" description="Polar residues" evidence="20">
    <location>
        <begin position="112"/>
        <end position="124"/>
    </location>
</feature>
<dbReference type="InterPro" id="IPR044876">
    <property type="entry name" value="HRDC_dom_sf"/>
</dbReference>
<keyword evidence="25" id="KW-1185">Reference proteome</keyword>
<dbReference type="NCBIfam" id="TIGR00614">
    <property type="entry name" value="recQ_fam"/>
    <property type="match status" value="1"/>
</dbReference>
<evidence type="ECO:0000256" key="15">
    <source>
        <dbReference type="ARBA" id="ARBA00023242"/>
    </source>
</evidence>
<evidence type="ECO:0000256" key="11">
    <source>
        <dbReference type="ARBA" id="ARBA00022840"/>
    </source>
</evidence>
<keyword evidence="10" id="KW-0862">Zinc</keyword>
<keyword evidence="9" id="KW-0347">Helicase</keyword>
<keyword evidence="12" id="KW-0238">DNA-binding</keyword>
<evidence type="ECO:0000256" key="19">
    <source>
        <dbReference type="ARBA" id="ARBA00073450"/>
    </source>
</evidence>
<dbReference type="CDD" id="cd17920">
    <property type="entry name" value="DEXHc_RecQ"/>
    <property type="match status" value="1"/>
</dbReference>
<dbReference type="GO" id="GO:0003677">
    <property type="term" value="F:DNA binding"/>
    <property type="evidence" value="ECO:0007669"/>
    <property type="project" value="UniProtKB-KW"/>
</dbReference>
<dbReference type="InterPro" id="IPR014001">
    <property type="entry name" value="Helicase_ATP-bd"/>
</dbReference>
<dbReference type="GO" id="GO:0043138">
    <property type="term" value="F:3'-5' DNA helicase activity"/>
    <property type="evidence" value="ECO:0007669"/>
    <property type="project" value="UniProtKB-EC"/>
</dbReference>
<dbReference type="EMBL" id="ML119742">
    <property type="protein sequence ID" value="RPA76566.1"/>
    <property type="molecule type" value="Genomic_DNA"/>
</dbReference>
<comment type="cofactor">
    <cofactor evidence="1">
        <name>Zn(2+)</name>
        <dbReference type="ChEBI" id="CHEBI:29105"/>
    </cofactor>
</comment>
<feature type="compositionally biased region" description="Polar residues" evidence="20">
    <location>
        <begin position="256"/>
        <end position="265"/>
    </location>
</feature>
<dbReference type="InterPro" id="IPR010997">
    <property type="entry name" value="HRDC-like_sf"/>
</dbReference>
<feature type="compositionally biased region" description="Basic and acidic residues" evidence="20">
    <location>
        <begin position="403"/>
        <end position="412"/>
    </location>
</feature>
<dbReference type="Pfam" id="PF16124">
    <property type="entry name" value="RecQ_Zn_bind"/>
    <property type="match status" value="1"/>
</dbReference>
<feature type="compositionally biased region" description="Polar residues" evidence="20">
    <location>
        <begin position="158"/>
        <end position="167"/>
    </location>
</feature>
<evidence type="ECO:0000259" key="23">
    <source>
        <dbReference type="PROSITE" id="PS51194"/>
    </source>
</evidence>
<feature type="compositionally biased region" description="Acidic residues" evidence="20">
    <location>
        <begin position="316"/>
        <end position="330"/>
    </location>
</feature>
<dbReference type="PROSITE" id="PS50967">
    <property type="entry name" value="HRDC"/>
    <property type="match status" value="1"/>
</dbReference>
<evidence type="ECO:0000256" key="3">
    <source>
        <dbReference type="ARBA" id="ARBA00005446"/>
    </source>
</evidence>
<dbReference type="GO" id="GO:0000724">
    <property type="term" value="P:double-strand break repair via homologous recombination"/>
    <property type="evidence" value="ECO:0007669"/>
    <property type="project" value="TreeGrafter"/>
</dbReference>
<protein>
    <recommendedName>
        <fullName evidence="19">RecQ-like DNA helicase BLM</fullName>
        <ecNumber evidence="17">5.6.2.4</ecNumber>
    </recommendedName>
</protein>
<dbReference type="GO" id="GO:0005694">
    <property type="term" value="C:chromosome"/>
    <property type="evidence" value="ECO:0007669"/>
    <property type="project" value="TreeGrafter"/>
</dbReference>
<gene>
    <name evidence="24" type="ORF">BJ508DRAFT_417545</name>
</gene>
<comment type="catalytic activity">
    <reaction evidence="16">
        <text>Couples ATP hydrolysis with the unwinding of duplex DNA by translocating in the 3'-5' direction.</text>
        <dbReference type="EC" id="5.6.2.4"/>
    </reaction>
</comment>
<dbReference type="FunFam" id="1.10.10.10:FF:000495">
    <property type="entry name" value="RecQ family helicase MusN"/>
    <property type="match status" value="1"/>
</dbReference>
<feature type="compositionally biased region" description="Basic and acidic residues" evidence="20">
    <location>
        <begin position="180"/>
        <end position="191"/>
    </location>
</feature>
<evidence type="ECO:0000256" key="7">
    <source>
        <dbReference type="ARBA" id="ARBA00022763"/>
    </source>
</evidence>
<dbReference type="InterPro" id="IPR027417">
    <property type="entry name" value="P-loop_NTPase"/>
</dbReference>
<feature type="domain" description="Helicase ATP-binding" evidence="22">
    <location>
        <begin position="795"/>
        <end position="976"/>
    </location>
</feature>
<dbReference type="FunFam" id="3.40.50.300:FF:000340">
    <property type="entry name" value="Bloom syndrome, RecQ helicase"/>
    <property type="match status" value="1"/>
</dbReference>
<comment type="subcellular location">
    <subcellularLocation>
        <location evidence="2">Nucleus</location>
    </subcellularLocation>
</comment>
<feature type="domain" description="HRDC" evidence="21">
    <location>
        <begin position="1434"/>
        <end position="1514"/>
    </location>
</feature>
<dbReference type="GO" id="GO:0005737">
    <property type="term" value="C:cytoplasm"/>
    <property type="evidence" value="ECO:0007669"/>
    <property type="project" value="TreeGrafter"/>
</dbReference>
<evidence type="ECO:0000313" key="25">
    <source>
        <dbReference type="Proteomes" id="UP000275078"/>
    </source>
</evidence>
<dbReference type="FunFam" id="3.40.50.300:FF:000537">
    <property type="entry name" value="Bloom syndrome RecQ-like helicase"/>
    <property type="match status" value="1"/>
</dbReference>
<feature type="compositionally biased region" description="Low complexity" evidence="20">
    <location>
        <begin position="141"/>
        <end position="154"/>
    </location>
</feature>
<accession>A0A3N4HU45</accession>
<proteinExistence type="inferred from homology"/>
<feature type="compositionally biased region" description="Polar residues" evidence="20">
    <location>
        <begin position="472"/>
        <end position="487"/>
    </location>
</feature>
<dbReference type="SMART" id="SM00487">
    <property type="entry name" value="DEXDc"/>
    <property type="match status" value="1"/>
</dbReference>
<evidence type="ECO:0000256" key="18">
    <source>
        <dbReference type="ARBA" id="ARBA00049360"/>
    </source>
</evidence>